<feature type="compositionally biased region" description="Polar residues" evidence="1">
    <location>
        <begin position="86"/>
        <end position="105"/>
    </location>
</feature>
<dbReference type="AlphaFoldDB" id="B0XEU4"/>
<reference evidence="3" key="2">
    <citation type="submission" date="2021-02" db="UniProtKB">
        <authorList>
            <consortium name="EnsemblMetazoa"/>
        </authorList>
    </citation>
    <scope>IDENTIFICATION</scope>
    <source>
        <strain evidence="3">JHB</strain>
    </source>
</reference>
<protein>
    <submittedName>
        <fullName evidence="2 3">Voltage-gated potassium channel</fullName>
    </submittedName>
</protein>
<dbReference type="InParanoid" id="B0XEU4"/>
<feature type="compositionally biased region" description="Low complexity" evidence="1">
    <location>
        <begin position="15"/>
        <end position="29"/>
    </location>
</feature>
<keyword evidence="4" id="KW-1185">Reference proteome</keyword>
<evidence type="ECO:0000256" key="1">
    <source>
        <dbReference type="SAM" id="MobiDB-lite"/>
    </source>
</evidence>
<dbReference type="Proteomes" id="UP000002320">
    <property type="component" value="Unassembled WGS sequence"/>
</dbReference>
<accession>B0XEU4</accession>
<feature type="region of interest" description="Disordered" evidence="1">
    <location>
        <begin position="1"/>
        <end position="46"/>
    </location>
</feature>
<dbReference type="EMBL" id="DS232869">
    <property type="protein sequence ID" value="EDS26226.1"/>
    <property type="molecule type" value="Genomic_DNA"/>
</dbReference>
<keyword evidence="2" id="KW-0407">Ion channel</keyword>
<name>B0XEU4_CULQU</name>
<feature type="region of interest" description="Disordered" evidence="1">
    <location>
        <begin position="86"/>
        <end position="180"/>
    </location>
</feature>
<gene>
    <name evidence="3" type="primary">6051798</name>
    <name evidence="2" type="ORF">CpipJ_CPIJ017777</name>
</gene>
<reference evidence="2" key="1">
    <citation type="submission" date="2007-03" db="EMBL/GenBank/DDBJ databases">
        <title>Annotation of Culex pipiens quinquefasciatus.</title>
        <authorList>
            <consortium name="The Broad Institute Genome Sequencing Platform"/>
            <person name="Atkinson P.W."/>
            <person name="Hemingway J."/>
            <person name="Christensen B.M."/>
            <person name="Higgs S."/>
            <person name="Kodira C."/>
            <person name="Hannick L."/>
            <person name="Megy K."/>
            <person name="O'Leary S."/>
            <person name="Pearson M."/>
            <person name="Haas B.J."/>
            <person name="Mauceli E."/>
            <person name="Wortman J.R."/>
            <person name="Lee N.H."/>
            <person name="Guigo R."/>
            <person name="Stanke M."/>
            <person name="Alvarado L."/>
            <person name="Amedeo P."/>
            <person name="Antoine C.H."/>
            <person name="Arensburger P."/>
            <person name="Bidwell S.L."/>
            <person name="Crawford M."/>
            <person name="Camaro F."/>
            <person name="Devon K."/>
            <person name="Engels R."/>
            <person name="Hammond M."/>
            <person name="Howarth C."/>
            <person name="Koehrsen M."/>
            <person name="Lawson D."/>
            <person name="Montgomery P."/>
            <person name="Nene V."/>
            <person name="Nusbaum C."/>
            <person name="Puiu D."/>
            <person name="Romero-Severson J."/>
            <person name="Severson D.W."/>
            <person name="Shumway M."/>
            <person name="Sisk P."/>
            <person name="Stolte C."/>
            <person name="Zeng Q."/>
            <person name="Eisenstadt E."/>
            <person name="Fraser-Liggett C."/>
            <person name="Strausberg R."/>
            <person name="Galagan J."/>
            <person name="Birren B."/>
            <person name="Collins F.H."/>
        </authorList>
    </citation>
    <scope>NUCLEOTIDE SEQUENCE [LARGE SCALE GENOMIC DNA]</scope>
    <source>
        <strain evidence="2">JHB</strain>
    </source>
</reference>
<keyword evidence="2" id="KW-0406">Ion transport</keyword>
<dbReference type="KEGG" id="cqu:CpipJ_CPIJ017777"/>
<feature type="compositionally biased region" description="Basic and acidic residues" evidence="1">
    <location>
        <begin position="126"/>
        <end position="153"/>
    </location>
</feature>
<evidence type="ECO:0000313" key="4">
    <source>
        <dbReference type="Proteomes" id="UP000002320"/>
    </source>
</evidence>
<sequence length="221" mass="23986">MLANRGHPEPPTTSPPTIIIPSSSSNISPVANRISQSSDFNDDQDEDCLLQNANQSGRKRCCPFVPSSISAGRPGRWSNFSQQLRAQETGATSTTIHSCLTSGSKTHGVHHQHQQQQQQQRQRPLRSRDESYEHGLGKPGGAERRRDPARDVQSDAEEDSGHAAVPADRGTGQLRPRAERVLLRSAPGGVRAGAQLLPANRLGDPNWVYYSLGGSGQQDVE</sequence>
<dbReference type="GO" id="GO:0034220">
    <property type="term" value="P:monoatomic ion transmembrane transport"/>
    <property type="evidence" value="ECO:0007669"/>
    <property type="project" value="UniProtKB-KW"/>
</dbReference>
<keyword evidence="2" id="KW-0813">Transport</keyword>
<dbReference type="HOGENOM" id="CLU_1251735_0_0_1"/>
<proteinExistence type="predicted"/>
<dbReference type="EnsemblMetazoa" id="CPIJ017777-RA">
    <property type="protein sequence ID" value="CPIJ017777-PA"/>
    <property type="gene ID" value="CPIJ017777"/>
</dbReference>
<organism>
    <name type="scientific">Culex quinquefasciatus</name>
    <name type="common">Southern house mosquito</name>
    <name type="synonym">Culex pungens</name>
    <dbReference type="NCBI Taxonomy" id="7176"/>
    <lineage>
        <taxon>Eukaryota</taxon>
        <taxon>Metazoa</taxon>
        <taxon>Ecdysozoa</taxon>
        <taxon>Arthropoda</taxon>
        <taxon>Hexapoda</taxon>
        <taxon>Insecta</taxon>
        <taxon>Pterygota</taxon>
        <taxon>Neoptera</taxon>
        <taxon>Endopterygota</taxon>
        <taxon>Diptera</taxon>
        <taxon>Nematocera</taxon>
        <taxon>Culicoidea</taxon>
        <taxon>Culicidae</taxon>
        <taxon>Culicinae</taxon>
        <taxon>Culicini</taxon>
        <taxon>Culex</taxon>
        <taxon>Culex</taxon>
    </lineage>
</organism>
<dbReference type="VEuPathDB" id="VectorBase:CPIJ017777"/>
<evidence type="ECO:0000313" key="3">
    <source>
        <dbReference type="EnsemblMetazoa" id="CPIJ017777-PA"/>
    </source>
</evidence>
<evidence type="ECO:0000313" key="2">
    <source>
        <dbReference type="EMBL" id="EDS26226.1"/>
    </source>
</evidence>